<dbReference type="Pfam" id="PF00001">
    <property type="entry name" value="7tm_1"/>
    <property type="match status" value="1"/>
</dbReference>
<dbReference type="InterPro" id="IPR017452">
    <property type="entry name" value="GPCR_Rhodpsn_7TM"/>
</dbReference>
<feature type="transmembrane region" description="Helical" evidence="11">
    <location>
        <begin position="553"/>
        <end position="571"/>
    </location>
</feature>
<feature type="domain" description="G-protein coupled receptors family 1 profile" evidence="12">
    <location>
        <begin position="86"/>
        <end position="568"/>
    </location>
</feature>
<dbReference type="Proteomes" id="UP000663887">
    <property type="component" value="Unassembled WGS sequence"/>
</dbReference>
<dbReference type="PANTHER" id="PTHR24248:SF200">
    <property type="entry name" value="5-HYDROXYTRYPTAMINE RECEPTOR 1B-LIKE ISOFORM X1"/>
    <property type="match status" value="1"/>
</dbReference>
<dbReference type="AlphaFoldDB" id="A0A816P662"/>
<dbReference type="PANTHER" id="PTHR24248">
    <property type="entry name" value="ADRENERGIC RECEPTOR-RELATED G-PROTEIN COUPLED RECEPTOR"/>
    <property type="match status" value="1"/>
</dbReference>
<evidence type="ECO:0000259" key="12">
    <source>
        <dbReference type="PROSITE" id="PS50262"/>
    </source>
</evidence>
<feature type="transmembrane region" description="Helical" evidence="11">
    <location>
        <begin position="145"/>
        <end position="165"/>
    </location>
</feature>
<proteinExistence type="inferred from homology"/>
<evidence type="ECO:0000256" key="9">
    <source>
        <dbReference type="RuleBase" id="RU000688"/>
    </source>
</evidence>
<keyword evidence="2" id="KW-1003">Cell membrane</keyword>
<keyword evidence="4 11" id="KW-1133">Transmembrane helix</keyword>
<evidence type="ECO:0000313" key="17">
    <source>
        <dbReference type="Proteomes" id="UP000663887"/>
    </source>
</evidence>
<comment type="caution">
    <text evidence="13">The sequence shown here is derived from an EMBL/GenBank/DDBJ whole genome shotgun (WGS) entry which is preliminary data.</text>
</comment>
<dbReference type="GO" id="GO:0004930">
    <property type="term" value="F:G protein-coupled receptor activity"/>
    <property type="evidence" value="ECO:0007669"/>
    <property type="project" value="UniProtKB-KW"/>
</dbReference>
<dbReference type="SUPFAM" id="SSF81321">
    <property type="entry name" value="Family A G protein-coupled receptor-like"/>
    <property type="match status" value="1"/>
</dbReference>
<feature type="transmembrane region" description="Helical" evidence="11">
    <location>
        <begin position="103"/>
        <end position="125"/>
    </location>
</feature>
<keyword evidence="6 11" id="KW-0472">Membrane</keyword>
<evidence type="ECO:0000256" key="6">
    <source>
        <dbReference type="ARBA" id="ARBA00023136"/>
    </source>
</evidence>
<gene>
    <name evidence="15" type="ORF">OVN521_LOCUS4500</name>
    <name evidence="14" type="ORF">WKI299_LOCUS9474</name>
    <name evidence="13" type="ORF">XDN619_LOCUS7454</name>
</gene>
<name>A0A816P662_9BILA</name>
<feature type="region of interest" description="Disordered" evidence="10">
    <location>
        <begin position="375"/>
        <end position="394"/>
    </location>
</feature>
<evidence type="ECO:0000256" key="7">
    <source>
        <dbReference type="ARBA" id="ARBA00023170"/>
    </source>
</evidence>
<evidence type="ECO:0000256" key="8">
    <source>
        <dbReference type="ARBA" id="ARBA00023224"/>
    </source>
</evidence>
<dbReference type="Proteomes" id="UP000663866">
    <property type="component" value="Unassembled WGS sequence"/>
</dbReference>
<evidence type="ECO:0000256" key="2">
    <source>
        <dbReference type="ARBA" id="ARBA00022475"/>
    </source>
</evidence>
<keyword evidence="5 9" id="KW-0297">G-protein coupled receptor</keyword>
<feature type="transmembrane region" description="Helical" evidence="11">
    <location>
        <begin position="70"/>
        <end position="91"/>
    </location>
</feature>
<dbReference type="PROSITE" id="PS50262">
    <property type="entry name" value="G_PROTEIN_RECEP_F1_2"/>
    <property type="match status" value="1"/>
</dbReference>
<dbReference type="InterPro" id="IPR000276">
    <property type="entry name" value="GPCR_Rhodpsn"/>
</dbReference>
<evidence type="ECO:0000256" key="3">
    <source>
        <dbReference type="ARBA" id="ARBA00022692"/>
    </source>
</evidence>
<comment type="similarity">
    <text evidence="9">Belongs to the G-protein coupled receptor 1 family.</text>
</comment>
<evidence type="ECO:0000313" key="15">
    <source>
        <dbReference type="EMBL" id="CAF3811930.1"/>
    </source>
</evidence>
<evidence type="ECO:0000256" key="4">
    <source>
        <dbReference type="ARBA" id="ARBA00022989"/>
    </source>
</evidence>
<evidence type="ECO:0000313" key="16">
    <source>
        <dbReference type="Proteomes" id="UP000663866"/>
    </source>
</evidence>
<keyword evidence="7 9" id="KW-0675">Receptor</keyword>
<dbReference type="EMBL" id="CAJNRG010002245">
    <property type="protein sequence ID" value="CAF2045035.1"/>
    <property type="molecule type" value="Genomic_DNA"/>
</dbReference>
<evidence type="ECO:0000256" key="5">
    <source>
        <dbReference type="ARBA" id="ARBA00023040"/>
    </source>
</evidence>
<feature type="transmembrane region" description="Helical" evidence="11">
    <location>
        <begin position="185"/>
        <end position="208"/>
    </location>
</feature>
<reference evidence="13" key="1">
    <citation type="submission" date="2021-02" db="EMBL/GenBank/DDBJ databases">
        <authorList>
            <person name="Nowell W R."/>
        </authorList>
    </citation>
    <scope>NUCLEOTIDE SEQUENCE</scope>
</reference>
<dbReference type="EMBL" id="CAJNRF010003057">
    <property type="protein sequence ID" value="CAF2047090.1"/>
    <property type="molecule type" value="Genomic_DNA"/>
</dbReference>
<evidence type="ECO:0000313" key="13">
    <source>
        <dbReference type="EMBL" id="CAF2045035.1"/>
    </source>
</evidence>
<feature type="transmembrane region" description="Helical" evidence="11">
    <location>
        <begin position="513"/>
        <end position="533"/>
    </location>
</feature>
<dbReference type="GO" id="GO:0005886">
    <property type="term" value="C:plasma membrane"/>
    <property type="evidence" value="ECO:0007669"/>
    <property type="project" value="UniProtKB-SubCell"/>
</dbReference>
<dbReference type="GO" id="GO:0043410">
    <property type="term" value="P:positive regulation of MAPK cascade"/>
    <property type="evidence" value="ECO:0007669"/>
    <property type="project" value="TreeGrafter"/>
</dbReference>
<organism evidence="13 17">
    <name type="scientific">Rotaria magnacalcarata</name>
    <dbReference type="NCBI Taxonomy" id="392030"/>
    <lineage>
        <taxon>Eukaryota</taxon>
        <taxon>Metazoa</taxon>
        <taxon>Spiralia</taxon>
        <taxon>Gnathifera</taxon>
        <taxon>Rotifera</taxon>
        <taxon>Eurotatoria</taxon>
        <taxon>Bdelloidea</taxon>
        <taxon>Philodinida</taxon>
        <taxon>Philodinidae</taxon>
        <taxon>Rotaria</taxon>
    </lineage>
</organism>
<sequence>MLVDSMDCFLTYNFSCVNGTFAQFNSSSVIFGDVLDPSIIIIDDISNNNLISSIDHSSSSSILVSVQHCIITALILGVIILATITGNILVIAAVKIEKNLHSVAYYLFVSLAVADLMVASMVMPIAVLKEVTRSWVLGSIICDAWVMIDLLCCTASILHLVAIALDRYWAITNLDYGTKRTPARILILICVIWATSIFISSAHLFPIFRDARGRPPGQCHLIGNVPYTIISTVGAFYIPLIGMCIIYWKIFQAAKFRIRRKAFKADRSPPPQLTMGTVVTSPLAPDQHEVLLSSETPTLNHEIKLTEKNKYQTFSPLQKKKNPHLFDHHSTDIEPDSASVTSSPTMQSNNDYQLQSLKKPSYSFLKKKHGTIVTTTTTTTTTPPSPLPSPAIQLSTTNPLKKEYSGLRRINSACSPISARCITTSSPSKFSPTTKLNDSIIISNSYSANSTHLIDTSTTKTLTKENSTNSSYTNSCTTTIGNNNNNNNNTVVIAKPLGTVSRKKIDIKRERKATKVLGIVMGCFILCWLPFFIEETICGLFHLTINEKIISVLTWLGYLNSLLNPVIYTIFSPDFRQAFGKILFGRYRKRR</sequence>
<keyword evidence="3 9" id="KW-0812">Transmembrane</keyword>
<dbReference type="PRINTS" id="PR00237">
    <property type="entry name" value="GPCRRHODOPSN"/>
</dbReference>
<dbReference type="GO" id="GO:0071880">
    <property type="term" value="P:adenylate cyclase-activating adrenergic receptor signaling pathway"/>
    <property type="evidence" value="ECO:0007669"/>
    <property type="project" value="TreeGrafter"/>
</dbReference>
<evidence type="ECO:0000256" key="10">
    <source>
        <dbReference type="SAM" id="MobiDB-lite"/>
    </source>
</evidence>
<evidence type="ECO:0000256" key="1">
    <source>
        <dbReference type="ARBA" id="ARBA00004651"/>
    </source>
</evidence>
<dbReference type="PROSITE" id="PS00237">
    <property type="entry name" value="G_PROTEIN_RECEP_F1_1"/>
    <property type="match status" value="1"/>
</dbReference>
<dbReference type="Gene3D" id="1.20.1070.10">
    <property type="entry name" value="Rhodopsin 7-helix transmembrane proteins"/>
    <property type="match status" value="2"/>
</dbReference>
<comment type="subcellular location">
    <subcellularLocation>
        <location evidence="1">Cell membrane</location>
        <topology evidence="1">Multi-pass membrane protein</topology>
    </subcellularLocation>
</comment>
<keyword evidence="8 9" id="KW-0807">Transducer</keyword>
<dbReference type="EMBL" id="CAJOBG010000418">
    <property type="protein sequence ID" value="CAF3811930.1"/>
    <property type="molecule type" value="Genomic_DNA"/>
</dbReference>
<evidence type="ECO:0000256" key="11">
    <source>
        <dbReference type="SAM" id="Phobius"/>
    </source>
</evidence>
<dbReference type="Proteomes" id="UP000663856">
    <property type="component" value="Unassembled WGS sequence"/>
</dbReference>
<keyword evidence="16" id="KW-1185">Reference proteome</keyword>
<accession>A0A816P662</accession>
<feature type="transmembrane region" description="Helical" evidence="11">
    <location>
        <begin position="228"/>
        <end position="251"/>
    </location>
</feature>
<protein>
    <recommendedName>
        <fullName evidence="12">G-protein coupled receptors family 1 profile domain-containing protein</fullName>
    </recommendedName>
</protein>
<evidence type="ECO:0000313" key="14">
    <source>
        <dbReference type="EMBL" id="CAF2047090.1"/>
    </source>
</evidence>